<dbReference type="GO" id="GO:0005829">
    <property type="term" value="C:cytosol"/>
    <property type="evidence" value="ECO:0007669"/>
    <property type="project" value="TreeGrafter"/>
</dbReference>
<dbReference type="GO" id="GO:0006207">
    <property type="term" value="P:'de novo' pyrimidine nucleobase biosynthetic process"/>
    <property type="evidence" value="ECO:0007669"/>
    <property type="project" value="InterPro"/>
</dbReference>
<keyword evidence="4" id="KW-0808">Transferase</keyword>
<evidence type="ECO:0000256" key="2">
    <source>
        <dbReference type="ARBA" id="ARBA00008896"/>
    </source>
</evidence>
<accession>A0A6J7E6K0</accession>
<dbReference type="PANTHER" id="PTHR45753:SF6">
    <property type="entry name" value="ASPARTATE CARBAMOYLTRANSFERASE"/>
    <property type="match status" value="1"/>
</dbReference>
<evidence type="ECO:0000256" key="7">
    <source>
        <dbReference type="ARBA" id="ARBA00048859"/>
    </source>
</evidence>
<evidence type="ECO:0000256" key="5">
    <source>
        <dbReference type="ARBA" id="ARBA00022975"/>
    </source>
</evidence>
<evidence type="ECO:0000256" key="6">
    <source>
        <dbReference type="ARBA" id="ARBA00043884"/>
    </source>
</evidence>
<dbReference type="NCBIfam" id="TIGR00670">
    <property type="entry name" value="asp_carb_tr"/>
    <property type="match status" value="1"/>
</dbReference>
<dbReference type="AlphaFoldDB" id="A0A6J7E6K0"/>
<feature type="domain" description="Aspartate/ornithine carbamoyltransferase Asp/Orn-binding" evidence="8">
    <location>
        <begin position="172"/>
        <end position="317"/>
    </location>
</feature>
<dbReference type="HAMAP" id="MF_00001">
    <property type="entry name" value="Asp_carb_tr"/>
    <property type="match status" value="1"/>
</dbReference>
<dbReference type="EMBL" id="CAFBLN010000069">
    <property type="protein sequence ID" value="CAB4877698.1"/>
    <property type="molecule type" value="Genomic_DNA"/>
</dbReference>
<organism evidence="10">
    <name type="scientific">freshwater metagenome</name>
    <dbReference type="NCBI Taxonomy" id="449393"/>
    <lineage>
        <taxon>unclassified sequences</taxon>
        <taxon>metagenomes</taxon>
        <taxon>ecological metagenomes</taxon>
    </lineage>
</organism>
<evidence type="ECO:0000259" key="9">
    <source>
        <dbReference type="Pfam" id="PF02729"/>
    </source>
</evidence>
<evidence type="ECO:0000256" key="3">
    <source>
        <dbReference type="ARBA" id="ARBA00013008"/>
    </source>
</evidence>
<evidence type="ECO:0000256" key="1">
    <source>
        <dbReference type="ARBA" id="ARBA00004852"/>
    </source>
</evidence>
<comment type="function">
    <text evidence="6">Catalyzes the condensation of carbamoyl phosphate and aspartate to form carbamoyl aspartate and inorganic phosphate, the committed step in the de novo pyrimidine nucleotide biosynthesis pathway.</text>
</comment>
<dbReference type="InterPro" id="IPR002082">
    <property type="entry name" value="Asp_carbamoyltransf"/>
</dbReference>
<gene>
    <name evidence="10" type="ORF">UFOPK3381_01164</name>
</gene>
<dbReference type="GO" id="GO:0006520">
    <property type="term" value="P:amino acid metabolic process"/>
    <property type="evidence" value="ECO:0007669"/>
    <property type="project" value="InterPro"/>
</dbReference>
<dbReference type="GO" id="GO:0044205">
    <property type="term" value="P:'de novo' UMP biosynthetic process"/>
    <property type="evidence" value="ECO:0007669"/>
    <property type="project" value="UniProtKB-UniPathway"/>
</dbReference>
<comment type="catalytic activity">
    <reaction evidence="7">
        <text>carbamoyl phosphate + L-aspartate = N-carbamoyl-L-aspartate + phosphate + H(+)</text>
        <dbReference type="Rhea" id="RHEA:20013"/>
        <dbReference type="ChEBI" id="CHEBI:15378"/>
        <dbReference type="ChEBI" id="CHEBI:29991"/>
        <dbReference type="ChEBI" id="CHEBI:32814"/>
        <dbReference type="ChEBI" id="CHEBI:43474"/>
        <dbReference type="ChEBI" id="CHEBI:58228"/>
        <dbReference type="EC" id="2.1.3.2"/>
    </reaction>
</comment>
<comment type="similarity">
    <text evidence="2">Belongs to the aspartate/ornithine carbamoyltransferase superfamily. ATCase family.</text>
</comment>
<dbReference type="GO" id="GO:0016597">
    <property type="term" value="F:amino acid binding"/>
    <property type="evidence" value="ECO:0007669"/>
    <property type="project" value="InterPro"/>
</dbReference>
<dbReference type="PANTHER" id="PTHR45753">
    <property type="entry name" value="ORNITHINE CARBAMOYLTRANSFERASE, MITOCHONDRIAL"/>
    <property type="match status" value="1"/>
</dbReference>
<dbReference type="InterPro" id="IPR006132">
    <property type="entry name" value="Asp/Orn_carbamoyltranf_P-bd"/>
</dbReference>
<dbReference type="PRINTS" id="PR00101">
    <property type="entry name" value="ATCASE"/>
</dbReference>
<dbReference type="NCBIfam" id="NF002032">
    <property type="entry name" value="PRK00856.1"/>
    <property type="match status" value="1"/>
</dbReference>
<dbReference type="SUPFAM" id="SSF53671">
    <property type="entry name" value="Aspartate/ornithine carbamoyltransferase"/>
    <property type="match status" value="1"/>
</dbReference>
<dbReference type="Pfam" id="PF02729">
    <property type="entry name" value="OTCace_N"/>
    <property type="match status" value="1"/>
</dbReference>
<feature type="domain" description="Aspartate/ornithine carbamoyltransferase carbamoyl-P binding" evidence="9">
    <location>
        <begin position="9"/>
        <end position="152"/>
    </location>
</feature>
<sequence>MIDSIAGGNLVSLATLSQRAIVEVLDTAESFVEVNSRAVKKVPALKGKVIASLFFEESTRTRLSFETAAKRLSADVLSLAVASSSVKKGESLRDTINTIDALGIDAVVMRHSSSGAPVQVSRYVPHVRVINAGDGQHQHPTQGLLDAFTVRQVLAARAGTSGRESGSELFAGLNVLIVGDIRHSRVARSDIEVYTRLGAHVTVAAPGTLLPPDIAQWPVTVATDFDEALATADVVGLLRLQKERGSGAFVPSLGEFTSTFGLTSRRAELLRPETIIMHPGPMNRGVEIDSQVADSSAAVIEQQVRNGVPVRMAVLYLTTAGTTLESGSND</sequence>
<comment type="pathway">
    <text evidence="1">Pyrimidine metabolism; UMP biosynthesis via de novo pathway; (S)-dihydroorotate from bicarbonate: step 2/3.</text>
</comment>
<proteinExistence type="inferred from homology"/>
<dbReference type="InterPro" id="IPR006130">
    <property type="entry name" value="Asp/Orn_carbamoylTrfase"/>
</dbReference>
<keyword evidence="5" id="KW-0665">Pyrimidine biosynthesis</keyword>
<evidence type="ECO:0000256" key="4">
    <source>
        <dbReference type="ARBA" id="ARBA00022679"/>
    </source>
</evidence>
<dbReference type="GO" id="GO:0004070">
    <property type="term" value="F:aspartate carbamoyltransferase activity"/>
    <property type="evidence" value="ECO:0007669"/>
    <property type="project" value="UniProtKB-EC"/>
</dbReference>
<dbReference type="PRINTS" id="PR00100">
    <property type="entry name" value="AOTCASE"/>
</dbReference>
<dbReference type="Pfam" id="PF00185">
    <property type="entry name" value="OTCace"/>
    <property type="match status" value="1"/>
</dbReference>
<dbReference type="EC" id="2.1.3.2" evidence="3"/>
<name>A0A6J7E6K0_9ZZZZ</name>
<protein>
    <recommendedName>
        <fullName evidence="3">aspartate carbamoyltransferase</fullName>
        <ecNumber evidence="3">2.1.3.2</ecNumber>
    </recommendedName>
</protein>
<evidence type="ECO:0000259" key="8">
    <source>
        <dbReference type="Pfam" id="PF00185"/>
    </source>
</evidence>
<dbReference type="Gene3D" id="3.40.50.1370">
    <property type="entry name" value="Aspartate/ornithine carbamoyltransferase"/>
    <property type="match status" value="2"/>
</dbReference>
<dbReference type="PROSITE" id="PS00097">
    <property type="entry name" value="CARBAMOYLTRANSFERASE"/>
    <property type="match status" value="1"/>
</dbReference>
<dbReference type="InterPro" id="IPR036901">
    <property type="entry name" value="Asp/Orn_carbamoylTrfase_sf"/>
</dbReference>
<reference evidence="10" key="1">
    <citation type="submission" date="2020-05" db="EMBL/GenBank/DDBJ databases">
        <authorList>
            <person name="Chiriac C."/>
            <person name="Salcher M."/>
            <person name="Ghai R."/>
            <person name="Kavagutti S V."/>
        </authorList>
    </citation>
    <scope>NUCLEOTIDE SEQUENCE</scope>
</reference>
<evidence type="ECO:0000313" key="10">
    <source>
        <dbReference type="EMBL" id="CAB4877698.1"/>
    </source>
</evidence>
<dbReference type="InterPro" id="IPR006131">
    <property type="entry name" value="Asp_carbamoyltransf_Asp/Orn-bd"/>
</dbReference>
<dbReference type="UniPathway" id="UPA00070">
    <property type="reaction ID" value="UER00116"/>
</dbReference>